<proteinExistence type="predicted"/>
<name>A0A161LN90_9ACTN</name>
<evidence type="ECO:0000256" key="1">
    <source>
        <dbReference type="SAM" id="MobiDB-lite"/>
    </source>
</evidence>
<feature type="compositionally biased region" description="Basic and acidic residues" evidence="1">
    <location>
        <begin position="48"/>
        <end position="59"/>
    </location>
</feature>
<reference evidence="2 3" key="1">
    <citation type="journal article" date="2016" name="Genome Announc.">
        <title>Draft Genome Sequence of Planomonospora sphaerica JCM9374, a Rare Actinomycete.</title>
        <authorList>
            <person name="Dohra H."/>
            <person name="Suzuki T."/>
            <person name="Inoue Y."/>
            <person name="Kodani S."/>
        </authorList>
    </citation>
    <scope>NUCLEOTIDE SEQUENCE [LARGE SCALE GENOMIC DNA]</scope>
    <source>
        <strain evidence="2 3">JCM 9374</strain>
    </source>
</reference>
<gene>
    <name evidence="2" type="ORF">PS9374_01995</name>
</gene>
<comment type="caution">
    <text evidence="2">The sequence shown here is derived from an EMBL/GenBank/DDBJ whole genome shotgun (WGS) entry which is preliminary data.</text>
</comment>
<protein>
    <submittedName>
        <fullName evidence="2">Uncharacterized protein</fullName>
    </submittedName>
</protein>
<dbReference type="EMBL" id="BDCX01000004">
    <property type="protein sequence ID" value="GAT66346.1"/>
    <property type="molecule type" value="Genomic_DNA"/>
</dbReference>
<reference evidence="3" key="2">
    <citation type="submission" date="2016-04" db="EMBL/GenBank/DDBJ databases">
        <title>Planomonospora sphaerica JCM9374 whole genome shotgun sequence.</title>
        <authorList>
            <person name="Suzuki T."/>
            <person name="Dohra H."/>
            <person name="Kodani S."/>
        </authorList>
    </citation>
    <scope>NUCLEOTIDE SEQUENCE [LARGE SCALE GENOMIC DNA]</scope>
    <source>
        <strain evidence="3">JCM 9374</strain>
    </source>
</reference>
<dbReference type="STRING" id="161355.PS9374_01995"/>
<dbReference type="Proteomes" id="UP000077701">
    <property type="component" value="Unassembled WGS sequence"/>
</dbReference>
<sequence length="59" mass="6239">MRMAITRAREEEAAADGGDSSDDLGAVRSSRPCRTERPPVAPEGVAGPREHAYGDGEVK</sequence>
<dbReference type="AlphaFoldDB" id="A0A161LN90"/>
<evidence type="ECO:0000313" key="2">
    <source>
        <dbReference type="EMBL" id="GAT66346.1"/>
    </source>
</evidence>
<evidence type="ECO:0000313" key="3">
    <source>
        <dbReference type="Proteomes" id="UP000077701"/>
    </source>
</evidence>
<accession>A0A161LN90</accession>
<keyword evidence="3" id="KW-1185">Reference proteome</keyword>
<feature type="region of interest" description="Disordered" evidence="1">
    <location>
        <begin position="1"/>
        <end position="59"/>
    </location>
</feature>
<organism evidence="2 3">
    <name type="scientific">Planomonospora sphaerica</name>
    <dbReference type="NCBI Taxonomy" id="161355"/>
    <lineage>
        <taxon>Bacteria</taxon>
        <taxon>Bacillati</taxon>
        <taxon>Actinomycetota</taxon>
        <taxon>Actinomycetes</taxon>
        <taxon>Streptosporangiales</taxon>
        <taxon>Streptosporangiaceae</taxon>
        <taxon>Planomonospora</taxon>
    </lineage>
</organism>